<dbReference type="InterPro" id="IPR050111">
    <property type="entry name" value="C-type_lectin/snaclec_domain"/>
</dbReference>
<dbReference type="Proteomes" id="UP000887540">
    <property type="component" value="Unplaced"/>
</dbReference>
<organism evidence="2 3">
    <name type="scientific">Acrobeloides nanus</name>
    <dbReference type="NCBI Taxonomy" id="290746"/>
    <lineage>
        <taxon>Eukaryota</taxon>
        <taxon>Metazoa</taxon>
        <taxon>Ecdysozoa</taxon>
        <taxon>Nematoda</taxon>
        <taxon>Chromadorea</taxon>
        <taxon>Rhabditida</taxon>
        <taxon>Tylenchina</taxon>
        <taxon>Cephalobomorpha</taxon>
        <taxon>Cephaloboidea</taxon>
        <taxon>Cephalobidae</taxon>
        <taxon>Acrobeloides</taxon>
    </lineage>
</organism>
<dbReference type="InterPro" id="IPR001304">
    <property type="entry name" value="C-type_lectin-like"/>
</dbReference>
<dbReference type="InterPro" id="IPR016186">
    <property type="entry name" value="C-type_lectin-like/link_sf"/>
</dbReference>
<dbReference type="SMART" id="SM00034">
    <property type="entry name" value="CLECT"/>
    <property type="match status" value="1"/>
</dbReference>
<dbReference type="WBParaSite" id="ACRNAN_scaffold14084.g14493.t1">
    <property type="protein sequence ID" value="ACRNAN_scaffold14084.g14493.t1"/>
    <property type="gene ID" value="ACRNAN_scaffold14084.g14493"/>
</dbReference>
<evidence type="ECO:0000259" key="1">
    <source>
        <dbReference type="PROSITE" id="PS50041"/>
    </source>
</evidence>
<protein>
    <submittedName>
        <fullName evidence="3">C-type lectin domain-containing protein</fullName>
    </submittedName>
</protein>
<feature type="domain" description="C-type lectin" evidence="1">
    <location>
        <begin position="69"/>
        <end position="189"/>
    </location>
</feature>
<dbReference type="PANTHER" id="PTHR22803">
    <property type="entry name" value="MANNOSE, PHOSPHOLIPASE, LECTIN RECEPTOR RELATED"/>
    <property type="match status" value="1"/>
</dbReference>
<dbReference type="AlphaFoldDB" id="A0A914CV39"/>
<dbReference type="SUPFAM" id="SSF56436">
    <property type="entry name" value="C-type lectin-like"/>
    <property type="match status" value="1"/>
</dbReference>
<evidence type="ECO:0000313" key="3">
    <source>
        <dbReference type="WBParaSite" id="ACRNAN_scaffold14084.g14493.t1"/>
    </source>
</evidence>
<name>A0A914CV39_9BILA</name>
<reference evidence="3" key="1">
    <citation type="submission" date="2022-11" db="UniProtKB">
        <authorList>
            <consortium name="WormBaseParasite"/>
        </authorList>
    </citation>
    <scope>IDENTIFICATION</scope>
</reference>
<dbReference type="PROSITE" id="PS50041">
    <property type="entry name" value="C_TYPE_LECTIN_2"/>
    <property type="match status" value="1"/>
</dbReference>
<evidence type="ECO:0000313" key="2">
    <source>
        <dbReference type="Proteomes" id="UP000887540"/>
    </source>
</evidence>
<dbReference type="CDD" id="cd00037">
    <property type="entry name" value="CLECT"/>
    <property type="match status" value="1"/>
</dbReference>
<dbReference type="InterPro" id="IPR016187">
    <property type="entry name" value="CTDL_fold"/>
</dbReference>
<proteinExistence type="predicted"/>
<dbReference type="Pfam" id="PF00059">
    <property type="entry name" value="Lectin_C"/>
    <property type="match status" value="1"/>
</dbReference>
<keyword evidence="2" id="KW-1185">Reference proteome</keyword>
<accession>A0A914CV39</accession>
<dbReference type="Gene3D" id="3.10.100.10">
    <property type="entry name" value="Mannose-Binding Protein A, subunit A"/>
    <property type="match status" value="1"/>
</dbReference>
<sequence>MAKSQSNNGLCVYMNPTYYDPDEQGYGYWYPAICDLSFIQNYGYFCELQLTSPPPTQSPFQCGVGWVYYNLYCYKMYNQELDFYSASSFCLNIGANLVSIQNNDENNFLDAFSGMSSTKMTWIGLQYVSQQWIWTNGTIANYMNWVQNGPYDPYSHPCGFIFLYYSSNNAAYLQWGNDVCSSLYTFICKTPATV</sequence>